<comment type="caution">
    <text evidence="1">The sequence shown here is derived from an EMBL/GenBank/DDBJ whole genome shotgun (WGS) entry which is preliminary data.</text>
</comment>
<name>A0ACB8U085_9APHY</name>
<sequence>MPSPQYLHLLFNPTLKVAGETVHGEVHLNFPSLMKDEIEAVYVKLQGFVYTQIYRQITPNIDGRRDQRMELVNQSVCVWKQDERVYPPTGSETLKRQFTFKLPDNLLPSFECGKRGNQGGRVRYFVQAFGKRPAASWRADPSVVMPFPVFPSLSSGAELRETLRQGWRGSWRSFSQEKDIRRGIWGEHSHVKATLTIPRIDALPVLTPIPYTLTITTHSKPMKRSENDSIPTNLIFPVPPNPDQVDFWVESDAFIRADTWAAAINGSVVVHLGGLGSSGTNNKVTHVEPVYAETAGKVWIPSTGDKNDQRGRWKQEIVFRSNFFLTCAPSFTSDLIDVKHNLKLRVDFPGVGNSLNMEVPVKIISSIYPPEQKAWDGPPPALELPPTYYQTIEWDHDEKK</sequence>
<proteinExistence type="predicted"/>
<keyword evidence="2" id="KW-1185">Reference proteome</keyword>
<evidence type="ECO:0000313" key="2">
    <source>
        <dbReference type="Proteomes" id="UP001055072"/>
    </source>
</evidence>
<dbReference type="EMBL" id="MU274916">
    <property type="protein sequence ID" value="KAI0087763.1"/>
    <property type="molecule type" value="Genomic_DNA"/>
</dbReference>
<dbReference type="Proteomes" id="UP001055072">
    <property type="component" value="Unassembled WGS sequence"/>
</dbReference>
<gene>
    <name evidence="1" type="ORF">BDY19DRAFT_222077</name>
</gene>
<reference evidence="1" key="1">
    <citation type="journal article" date="2021" name="Environ. Microbiol.">
        <title>Gene family expansions and transcriptome signatures uncover fungal adaptations to wood decay.</title>
        <authorList>
            <person name="Hage H."/>
            <person name="Miyauchi S."/>
            <person name="Viragh M."/>
            <person name="Drula E."/>
            <person name="Min B."/>
            <person name="Chaduli D."/>
            <person name="Navarro D."/>
            <person name="Favel A."/>
            <person name="Norest M."/>
            <person name="Lesage-Meessen L."/>
            <person name="Balint B."/>
            <person name="Merenyi Z."/>
            <person name="de Eugenio L."/>
            <person name="Morin E."/>
            <person name="Martinez A.T."/>
            <person name="Baldrian P."/>
            <person name="Stursova M."/>
            <person name="Martinez M.J."/>
            <person name="Novotny C."/>
            <person name="Magnuson J.K."/>
            <person name="Spatafora J.W."/>
            <person name="Maurice S."/>
            <person name="Pangilinan J."/>
            <person name="Andreopoulos W."/>
            <person name="LaButti K."/>
            <person name="Hundley H."/>
            <person name="Na H."/>
            <person name="Kuo A."/>
            <person name="Barry K."/>
            <person name="Lipzen A."/>
            <person name="Henrissat B."/>
            <person name="Riley R."/>
            <person name="Ahrendt S."/>
            <person name="Nagy L.G."/>
            <person name="Grigoriev I.V."/>
            <person name="Martin F."/>
            <person name="Rosso M.N."/>
        </authorList>
    </citation>
    <scope>NUCLEOTIDE SEQUENCE</scope>
    <source>
        <strain evidence="1">CBS 384.51</strain>
    </source>
</reference>
<organism evidence="1 2">
    <name type="scientific">Irpex rosettiformis</name>
    <dbReference type="NCBI Taxonomy" id="378272"/>
    <lineage>
        <taxon>Eukaryota</taxon>
        <taxon>Fungi</taxon>
        <taxon>Dikarya</taxon>
        <taxon>Basidiomycota</taxon>
        <taxon>Agaricomycotina</taxon>
        <taxon>Agaricomycetes</taxon>
        <taxon>Polyporales</taxon>
        <taxon>Irpicaceae</taxon>
        <taxon>Irpex</taxon>
    </lineage>
</organism>
<accession>A0ACB8U085</accession>
<protein>
    <submittedName>
        <fullName evidence="1">Uncharacterized protein</fullName>
    </submittedName>
</protein>
<evidence type="ECO:0000313" key="1">
    <source>
        <dbReference type="EMBL" id="KAI0087763.1"/>
    </source>
</evidence>